<dbReference type="EMBL" id="LSRX01000167">
    <property type="protein sequence ID" value="OLQ06123.1"/>
    <property type="molecule type" value="Genomic_DNA"/>
</dbReference>
<evidence type="ECO:0000313" key="3">
    <source>
        <dbReference type="Proteomes" id="UP000186817"/>
    </source>
</evidence>
<feature type="compositionally biased region" description="Acidic residues" evidence="1">
    <location>
        <begin position="210"/>
        <end position="226"/>
    </location>
</feature>
<accession>A0A1Q9EFC0</accession>
<name>A0A1Q9EFC0_SYMMI</name>
<gene>
    <name evidence="2" type="ORF">AK812_SmicGene10623</name>
</gene>
<dbReference type="OrthoDB" id="419194at2759"/>
<evidence type="ECO:0000256" key="1">
    <source>
        <dbReference type="SAM" id="MobiDB-lite"/>
    </source>
</evidence>
<protein>
    <submittedName>
        <fullName evidence="2">Uncharacterized protein</fullName>
    </submittedName>
</protein>
<evidence type="ECO:0000313" key="2">
    <source>
        <dbReference type="EMBL" id="OLQ06123.1"/>
    </source>
</evidence>
<organism evidence="2 3">
    <name type="scientific">Symbiodinium microadriaticum</name>
    <name type="common">Dinoflagellate</name>
    <name type="synonym">Zooxanthella microadriatica</name>
    <dbReference type="NCBI Taxonomy" id="2951"/>
    <lineage>
        <taxon>Eukaryota</taxon>
        <taxon>Sar</taxon>
        <taxon>Alveolata</taxon>
        <taxon>Dinophyceae</taxon>
        <taxon>Suessiales</taxon>
        <taxon>Symbiodiniaceae</taxon>
        <taxon>Symbiodinium</taxon>
    </lineage>
</organism>
<feature type="region of interest" description="Disordered" evidence="1">
    <location>
        <begin position="159"/>
        <end position="249"/>
    </location>
</feature>
<dbReference type="AlphaFoldDB" id="A0A1Q9EFC0"/>
<proteinExistence type="predicted"/>
<dbReference type="Proteomes" id="UP000186817">
    <property type="component" value="Unassembled WGS sequence"/>
</dbReference>
<sequence>MLLMLLAQRALVTTGGRKAAPKHLDPRAVFRAALFIQAAPKHLDPRAVFRAALFIQAAPKHLDPRAVFRAALFIQATLSQETSTKFASDVKPVDGMFRFVVALMCLFTLGSGLVISDTVQPNGKNTVALAKAQKAQNEAEDADEISDKEEDFKEAEIKDQMTAKDYDKERKEEAAQIQKQDKEGSKVSDAERKELEKTLKDEPMPITGSEPEESEDAYDVDAEETPDLVNENDHAVEVEESMEHGEDEG</sequence>
<comment type="caution">
    <text evidence="2">The sequence shown here is derived from an EMBL/GenBank/DDBJ whole genome shotgun (WGS) entry which is preliminary data.</text>
</comment>
<keyword evidence="3" id="KW-1185">Reference proteome</keyword>
<feature type="compositionally biased region" description="Basic and acidic residues" evidence="1">
    <location>
        <begin position="159"/>
        <end position="203"/>
    </location>
</feature>
<feature type="compositionally biased region" description="Basic and acidic residues" evidence="1">
    <location>
        <begin position="231"/>
        <end position="249"/>
    </location>
</feature>
<reference evidence="2 3" key="1">
    <citation type="submission" date="2016-02" db="EMBL/GenBank/DDBJ databases">
        <title>Genome analysis of coral dinoflagellate symbionts highlights evolutionary adaptations to a symbiotic lifestyle.</title>
        <authorList>
            <person name="Aranda M."/>
            <person name="Li Y."/>
            <person name="Liew Y.J."/>
            <person name="Baumgarten S."/>
            <person name="Simakov O."/>
            <person name="Wilson M."/>
            <person name="Piel J."/>
            <person name="Ashoor H."/>
            <person name="Bougouffa S."/>
            <person name="Bajic V.B."/>
            <person name="Ryu T."/>
            <person name="Ravasi T."/>
            <person name="Bayer T."/>
            <person name="Micklem G."/>
            <person name="Kim H."/>
            <person name="Bhak J."/>
            <person name="Lajeunesse T.C."/>
            <person name="Voolstra C.R."/>
        </authorList>
    </citation>
    <scope>NUCLEOTIDE SEQUENCE [LARGE SCALE GENOMIC DNA]</scope>
    <source>
        <strain evidence="2 3">CCMP2467</strain>
    </source>
</reference>